<accession>A0ABY3YK06</accession>
<organism evidence="2 3">
    <name type="scientific">Zhouia spongiae</name>
    <dbReference type="NCBI Taxonomy" id="2202721"/>
    <lineage>
        <taxon>Bacteria</taxon>
        <taxon>Pseudomonadati</taxon>
        <taxon>Bacteroidota</taxon>
        <taxon>Flavobacteriia</taxon>
        <taxon>Flavobacteriales</taxon>
        <taxon>Flavobacteriaceae</taxon>
        <taxon>Zhouia</taxon>
    </lineage>
</organism>
<keyword evidence="1" id="KW-0732">Signal</keyword>
<sequence>MKSIQIYISAFFLIALFQNNSRAQQTSLFPEYNYNPFIINSAYTGMASGSEATFSNYGYLNNVEGSPKSLAFSFHSPLSEGKMGLGGAILRDKIGVTTNTSAYVAYSYKIFFDFKSDRPYWQIYDQNVLSFGLTAGVHQLNEDLLDLGIISDPAFSENVNATIPAVGVGVLYNCASFYAGVSAPNILGDRLASRNDLNLSNPVYGYFGYRFFTNQFEEIMIKPSAFLKYEEGAPMQLDINLAANFKNKVEVGAGYRSSSSVNFLGGIYALKGLKFVYYYNLGFKDSLLGNSHGLVVSYTFNHS</sequence>
<dbReference type="Pfam" id="PF11751">
    <property type="entry name" value="PorP_SprF"/>
    <property type="match status" value="1"/>
</dbReference>
<reference evidence="2 3" key="1">
    <citation type="journal article" date="2018" name="Int. J. Syst. Evol. Microbiol.">
        <title>Zhouia spongiae sp. nov., isolated from a marine sponge.</title>
        <authorList>
            <person name="Zhuang L."/>
            <person name="Lin B."/>
            <person name="Qin F."/>
            <person name="Luo L."/>
        </authorList>
    </citation>
    <scope>NUCLEOTIDE SEQUENCE [LARGE SCALE GENOMIC DNA]</scope>
    <source>
        <strain evidence="2 3">HN-Y44</strain>
    </source>
</reference>
<dbReference type="NCBIfam" id="TIGR03519">
    <property type="entry name" value="T9SS_PorP_fam"/>
    <property type="match status" value="1"/>
</dbReference>
<feature type="signal peptide" evidence="1">
    <location>
        <begin position="1"/>
        <end position="23"/>
    </location>
</feature>
<feature type="chain" id="PRO_5047075629" evidence="1">
    <location>
        <begin position="24"/>
        <end position="303"/>
    </location>
</feature>
<evidence type="ECO:0000313" key="2">
    <source>
        <dbReference type="EMBL" id="UNY97930.1"/>
    </source>
</evidence>
<name>A0ABY3YK06_9FLAO</name>
<evidence type="ECO:0000256" key="1">
    <source>
        <dbReference type="SAM" id="SignalP"/>
    </source>
</evidence>
<dbReference type="InterPro" id="IPR019861">
    <property type="entry name" value="PorP/SprF_Bacteroidetes"/>
</dbReference>
<gene>
    <name evidence="2" type="ORF">MQE36_12640</name>
</gene>
<protein>
    <submittedName>
        <fullName evidence="2">PorP/SprF family type IX secretion system membrane protein</fullName>
    </submittedName>
</protein>
<dbReference type="Proteomes" id="UP000829476">
    <property type="component" value="Chromosome"/>
</dbReference>
<proteinExistence type="predicted"/>
<dbReference type="RefSeq" id="WP_242936341.1">
    <property type="nucleotide sequence ID" value="NZ_CP094326.1"/>
</dbReference>
<keyword evidence="3" id="KW-1185">Reference proteome</keyword>
<dbReference type="EMBL" id="CP094326">
    <property type="protein sequence ID" value="UNY97930.1"/>
    <property type="molecule type" value="Genomic_DNA"/>
</dbReference>
<evidence type="ECO:0000313" key="3">
    <source>
        <dbReference type="Proteomes" id="UP000829476"/>
    </source>
</evidence>